<dbReference type="AlphaFoldDB" id="A0AAW4FQ92"/>
<evidence type="ECO:0000313" key="2">
    <source>
        <dbReference type="Proteomes" id="UP000744980"/>
    </source>
</evidence>
<protein>
    <submittedName>
        <fullName evidence="1">Uncharacterized protein</fullName>
    </submittedName>
</protein>
<keyword evidence="2" id="KW-1185">Reference proteome</keyword>
<dbReference type="RefSeq" id="WP_203528711.1">
    <property type="nucleotide sequence ID" value="NZ_CP083371.1"/>
</dbReference>
<gene>
    <name evidence="1" type="ORF">GFB56_22325</name>
</gene>
<proteinExistence type="predicted"/>
<dbReference type="EMBL" id="WXFA01000016">
    <property type="protein sequence ID" value="MBM3093507.1"/>
    <property type="molecule type" value="Genomic_DNA"/>
</dbReference>
<comment type="caution">
    <text evidence="1">The sequence shown here is derived from an EMBL/GenBank/DDBJ whole genome shotgun (WGS) entry which is preliminary data.</text>
</comment>
<reference evidence="1 2" key="1">
    <citation type="submission" date="2020-01" db="EMBL/GenBank/DDBJ databases">
        <title>Draft genome assembly of Ensifer adhaerens T173.</title>
        <authorList>
            <person name="Craig J.E."/>
            <person name="Stinchcombe J.R."/>
        </authorList>
    </citation>
    <scope>NUCLEOTIDE SEQUENCE [LARGE SCALE GENOMIC DNA]</scope>
    <source>
        <strain evidence="1 2">T173</strain>
    </source>
</reference>
<name>A0AAW4FQ92_9HYPH</name>
<accession>A0AAW4FQ92</accession>
<dbReference type="Proteomes" id="UP000744980">
    <property type="component" value="Unassembled WGS sequence"/>
</dbReference>
<evidence type="ECO:0000313" key="1">
    <source>
        <dbReference type="EMBL" id="MBM3093507.1"/>
    </source>
</evidence>
<organism evidence="1 2">
    <name type="scientific">Ensifer canadensis</name>
    <dbReference type="NCBI Taxonomy" id="555315"/>
    <lineage>
        <taxon>Bacteria</taxon>
        <taxon>Pseudomonadati</taxon>
        <taxon>Pseudomonadota</taxon>
        <taxon>Alphaproteobacteria</taxon>
        <taxon>Hyphomicrobiales</taxon>
        <taxon>Rhizobiaceae</taxon>
        <taxon>Sinorhizobium/Ensifer group</taxon>
        <taxon>Ensifer</taxon>
    </lineage>
</organism>
<sequence>MKNGFGRDLIVAWDTIHTRLIDGAERSGGNFRNGDKLVKVVTEDKQPFGSGPIIGGIIFPVERLATVHGGGAKPAIRYVAPVCWAASRVFGRWRVAA</sequence>